<sequence length="286" mass="33325">METTILPNKMDLGNEEARPSPDLAGLPQERNIWRIPEFPPITQEEIVGNDPSFGERRTICVHRTSEETERSQEQSRNGKKQRQFGKTLPERVQDSQIGAFSYGQCVQYGHHSYGFHSQATQKDEKDFSKKPIDEIRYNQYSMDVKRNKVETELKKFTSNINKLKNNDKTFTECCKVKNARLESVLNKCDRIQKKCKVKNDELEDIYISHINDQLLILKNHVLEIVDNTNLFATHLARSDSERQKQKNEIIAHVEKINKNYETNTQMKRHSTPFTEEKPCVNESLTP</sequence>
<dbReference type="EMBL" id="AVOT02002435">
    <property type="protein sequence ID" value="MBW0470345.1"/>
    <property type="molecule type" value="Genomic_DNA"/>
</dbReference>
<evidence type="ECO:0000313" key="2">
    <source>
        <dbReference type="EMBL" id="MBW0470345.1"/>
    </source>
</evidence>
<feature type="region of interest" description="Disordered" evidence="1">
    <location>
        <begin position="265"/>
        <end position="286"/>
    </location>
</feature>
<accession>A0A9Q3BSG3</accession>
<feature type="region of interest" description="Disordered" evidence="1">
    <location>
        <begin position="1"/>
        <end position="28"/>
    </location>
</feature>
<proteinExistence type="predicted"/>
<evidence type="ECO:0000313" key="3">
    <source>
        <dbReference type="Proteomes" id="UP000765509"/>
    </source>
</evidence>
<comment type="caution">
    <text evidence="2">The sequence shown here is derived from an EMBL/GenBank/DDBJ whole genome shotgun (WGS) entry which is preliminary data.</text>
</comment>
<reference evidence="2" key="1">
    <citation type="submission" date="2021-03" db="EMBL/GenBank/DDBJ databases">
        <title>Draft genome sequence of rust myrtle Austropuccinia psidii MF-1, a brazilian biotype.</title>
        <authorList>
            <person name="Quecine M.C."/>
            <person name="Pachon D.M.R."/>
            <person name="Bonatelli M.L."/>
            <person name="Correr F.H."/>
            <person name="Franceschini L.M."/>
            <person name="Leite T.F."/>
            <person name="Margarido G.R.A."/>
            <person name="Almeida C.A."/>
            <person name="Ferrarezi J.A."/>
            <person name="Labate C.A."/>
        </authorList>
    </citation>
    <scope>NUCLEOTIDE SEQUENCE</scope>
    <source>
        <strain evidence="2">MF-1</strain>
    </source>
</reference>
<name>A0A9Q3BSG3_9BASI</name>
<protein>
    <submittedName>
        <fullName evidence="2">Uncharacterized protein</fullName>
    </submittedName>
</protein>
<organism evidence="2 3">
    <name type="scientific">Austropuccinia psidii MF-1</name>
    <dbReference type="NCBI Taxonomy" id="1389203"/>
    <lineage>
        <taxon>Eukaryota</taxon>
        <taxon>Fungi</taxon>
        <taxon>Dikarya</taxon>
        <taxon>Basidiomycota</taxon>
        <taxon>Pucciniomycotina</taxon>
        <taxon>Pucciniomycetes</taxon>
        <taxon>Pucciniales</taxon>
        <taxon>Sphaerophragmiaceae</taxon>
        <taxon>Austropuccinia</taxon>
    </lineage>
</organism>
<feature type="compositionally biased region" description="Basic and acidic residues" evidence="1">
    <location>
        <begin position="61"/>
        <end position="73"/>
    </location>
</feature>
<dbReference type="Proteomes" id="UP000765509">
    <property type="component" value="Unassembled WGS sequence"/>
</dbReference>
<evidence type="ECO:0000256" key="1">
    <source>
        <dbReference type="SAM" id="MobiDB-lite"/>
    </source>
</evidence>
<keyword evidence="3" id="KW-1185">Reference proteome</keyword>
<dbReference type="AlphaFoldDB" id="A0A9Q3BSG3"/>
<feature type="region of interest" description="Disordered" evidence="1">
    <location>
        <begin position="61"/>
        <end position="90"/>
    </location>
</feature>
<gene>
    <name evidence="2" type="ORF">O181_010060</name>
</gene>